<dbReference type="AlphaFoldDB" id="A0A379MTE6"/>
<sequence>MLTIVAALSLGAGVFTAYRLAQPEPQVSDLTLANIEALGLDTDETGIVVGKCGNSFLYKCEATCSKCGEKLSAGWPGPKLQAMGPCPNCGTWIL</sequence>
<evidence type="ECO:0000313" key="1">
    <source>
        <dbReference type="EMBL" id="SUE33892.1"/>
    </source>
</evidence>
<dbReference type="EMBL" id="UGVL01000001">
    <property type="protein sequence ID" value="SUE33892.1"/>
    <property type="molecule type" value="Genomic_DNA"/>
</dbReference>
<dbReference type="OrthoDB" id="9990139at2"/>
<accession>A0A379MTE6</accession>
<gene>
    <name evidence="1" type="ORF">NCTC11190_01106</name>
</gene>
<reference evidence="1 2" key="1">
    <citation type="submission" date="2018-06" db="EMBL/GenBank/DDBJ databases">
        <authorList>
            <consortium name="Pathogen Informatics"/>
            <person name="Doyle S."/>
        </authorList>
    </citation>
    <scope>NUCLEOTIDE SEQUENCE [LARGE SCALE GENOMIC DNA]</scope>
    <source>
        <strain evidence="1 2">NCTC11190</strain>
    </source>
</reference>
<keyword evidence="2" id="KW-1185">Reference proteome</keyword>
<name>A0A379MTE6_9BACT</name>
<dbReference type="RefSeq" id="WP_027290228.1">
    <property type="nucleotide sequence ID" value="NZ_UGVL01000001.1"/>
</dbReference>
<dbReference type="STRING" id="880526.GCA_000427365_00341"/>
<protein>
    <submittedName>
        <fullName evidence="1">Uncharacterized protein</fullName>
    </submittedName>
</protein>
<dbReference type="Proteomes" id="UP000255233">
    <property type="component" value="Unassembled WGS sequence"/>
</dbReference>
<proteinExistence type="predicted"/>
<evidence type="ECO:0000313" key="2">
    <source>
        <dbReference type="Proteomes" id="UP000255233"/>
    </source>
</evidence>
<organism evidence="1 2">
    <name type="scientific">Rikenella microfusus</name>
    <dbReference type="NCBI Taxonomy" id="28139"/>
    <lineage>
        <taxon>Bacteria</taxon>
        <taxon>Pseudomonadati</taxon>
        <taxon>Bacteroidota</taxon>
        <taxon>Bacteroidia</taxon>
        <taxon>Bacteroidales</taxon>
        <taxon>Rikenellaceae</taxon>
        <taxon>Rikenella</taxon>
    </lineage>
</organism>